<dbReference type="EMBL" id="NQVN01000023">
    <property type="protein sequence ID" value="PIO96953.1"/>
    <property type="molecule type" value="Genomic_DNA"/>
</dbReference>
<proteinExistence type="inferred from homology"/>
<dbReference type="PANTHER" id="PTHR43005:SF1">
    <property type="entry name" value="SPERMIDINE_PUTRESCINE TRANSPORT SYSTEM PERMEASE PROTEIN"/>
    <property type="match status" value="1"/>
</dbReference>
<keyword evidence="2 7" id="KW-0813">Transport</keyword>
<dbReference type="SUPFAM" id="SSF161098">
    <property type="entry name" value="MetI-like"/>
    <property type="match status" value="1"/>
</dbReference>
<feature type="transmembrane region" description="Helical" evidence="7">
    <location>
        <begin position="151"/>
        <end position="170"/>
    </location>
</feature>
<evidence type="ECO:0000256" key="4">
    <source>
        <dbReference type="ARBA" id="ARBA00022692"/>
    </source>
</evidence>
<comment type="caution">
    <text evidence="9">The sequence shown here is derived from an EMBL/GenBank/DDBJ whole genome shotgun (WGS) entry which is preliminary data.</text>
</comment>
<name>A0A2G9WQJ8_9HYPH</name>
<keyword evidence="5 7" id="KW-1133">Transmembrane helix</keyword>
<evidence type="ECO:0000256" key="7">
    <source>
        <dbReference type="RuleBase" id="RU363032"/>
    </source>
</evidence>
<dbReference type="CDD" id="cd06261">
    <property type="entry name" value="TM_PBP2"/>
    <property type="match status" value="1"/>
</dbReference>
<evidence type="ECO:0000313" key="9">
    <source>
        <dbReference type="EMBL" id="PIO96953.1"/>
    </source>
</evidence>
<keyword evidence="3" id="KW-1003">Cell membrane</keyword>
<evidence type="ECO:0000256" key="1">
    <source>
        <dbReference type="ARBA" id="ARBA00004651"/>
    </source>
</evidence>
<feature type="transmembrane region" description="Helical" evidence="7">
    <location>
        <begin position="53"/>
        <end position="75"/>
    </location>
</feature>
<dbReference type="GO" id="GO:0055085">
    <property type="term" value="P:transmembrane transport"/>
    <property type="evidence" value="ECO:0007669"/>
    <property type="project" value="InterPro"/>
</dbReference>
<reference evidence="9 10" key="1">
    <citation type="submission" date="2017-08" db="EMBL/GenBank/DDBJ databases">
        <title>Pleomorphomonas carboxidotrophicus sp. nov., a new mesophilic hydrogenogenic carboxidotroph.</title>
        <authorList>
            <person name="Esquivel-Elizondo S."/>
            <person name="Krajmalnik-Brown R."/>
            <person name="Maldonado J."/>
        </authorList>
    </citation>
    <scope>NUCLEOTIDE SEQUENCE [LARGE SCALE GENOMIC DNA]</scope>
    <source>
        <strain evidence="9 10">SVCO-16</strain>
    </source>
</reference>
<keyword evidence="10" id="KW-1185">Reference proteome</keyword>
<evidence type="ECO:0000256" key="6">
    <source>
        <dbReference type="ARBA" id="ARBA00023136"/>
    </source>
</evidence>
<dbReference type="OrthoDB" id="9805108at2"/>
<dbReference type="PANTHER" id="PTHR43005">
    <property type="entry name" value="BLR7065 PROTEIN"/>
    <property type="match status" value="1"/>
</dbReference>
<comment type="similarity">
    <text evidence="7">Belongs to the binding-protein-dependent transport system permease family.</text>
</comment>
<keyword evidence="6 7" id="KW-0472">Membrane</keyword>
<dbReference type="InterPro" id="IPR035906">
    <property type="entry name" value="MetI-like_sf"/>
</dbReference>
<accession>A0A2G9WQJ8</accession>
<dbReference type="Proteomes" id="UP000231070">
    <property type="component" value="Unassembled WGS sequence"/>
</dbReference>
<feature type="transmembrane region" description="Helical" evidence="7">
    <location>
        <begin position="199"/>
        <end position="223"/>
    </location>
</feature>
<dbReference type="InterPro" id="IPR000515">
    <property type="entry name" value="MetI-like"/>
</dbReference>
<dbReference type="PROSITE" id="PS50928">
    <property type="entry name" value="ABC_TM1"/>
    <property type="match status" value="1"/>
</dbReference>
<dbReference type="Pfam" id="PF00528">
    <property type="entry name" value="BPD_transp_1"/>
    <property type="match status" value="1"/>
</dbReference>
<keyword evidence="4 7" id="KW-0812">Transmembrane</keyword>
<feature type="transmembrane region" description="Helical" evidence="7">
    <location>
        <begin position="304"/>
        <end position="328"/>
    </location>
</feature>
<gene>
    <name evidence="9" type="ORF">CJ014_22710</name>
</gene>
<dbReference type="AlphaFoldDB" id="A0A2G9WQJ8"/>
<evidence type="ECO:0000313" key="10">
    <source>
        <dbReference type="Proteomes" id="UP000231070"/>
    </source>
</evidence>
<evidence type="ECO:0000256" key="5">
    <source>
        <dbReference type="ARBA" id="ARBA00022989"/>
    </source>
</evidence>
<protein>
    <recommendedName>
        <fullName evidence="8">ABC transmembrane type-1 domain-containing protein</fullName>
    </recommendedName>
</protein>
<comment type="subcellular location">
    <subcellularLocation>
        <location evidence="1 7">Cell membrane</location>
        <topology evidence="1 7">Multi-pass membrane protein</topology>
    </subcellularLocation>
</comment>
<evidence type="ECO:0000259" key="8">
    <source>
        <dbReference type="PROSITE" id="PS50928"/>
    </source>
</evidence>
<feature type="domain" description="ABC transmembrane type-1" evidence="8">
    <location>
        <begin position="113"/>
        <end position="327"/>
    </location>
</feature>
<dbReference type="Gene3D" id="1.10.3720.10">
    <property type="entry name" value="MetI-like"/>
    <property type="match status" value="1"/>
</dbReference>
<sequence>MPRAAGTLTVIEKWRAPALACKRPARGTDMDMATPLPGRTHRKPGYLKRGDRLFAYVILAPAMAAFLVMVAWPFIDAMSMSFYSYTVYDPEPVFIGLDNFRTILTDPYVLGSWVTTAIFVAGTTLLTMFLGLSWALLMYQDFAGRGVFRTMTLLPWILPSTVSAFIWAWMLNGRYGIVNVLMMNVGAIDSPVQFLSNDVGAMVAIILTRTWISIPLFMSFFLAGLQGMDFQQIEAARIDGAGNLRIVKRLILPHLKPVFLVTGALGMIGNLQQFDIIFALTGGGPVRATSVLSIEVYKQAFQNWSLGMASAIGVLWVFTLMPIVIFYLRSLFRED</sequence>
<feature type="transmembrane region" description="Helical" evidence="7">
    <location>
        <begin position="113"/>
        <end position="139"/>
    </location>
</feature>
<dbReference type="GO" id="GO:0005886">
    <property type="term" value="C:plasma membrane"/>
    <property type="evidence" value="ECO:0007669"/>
    <property type="project" value="UniProtKB-SubCell"/>
</dbReference>
<evidence type="ECO:0000256" key="2">
    <source>
        <dbReference type="ARBA" id="ARBA00022448"/>
    </source>
</evidence>
<evidence type="ECO:0000256" key="3">
    <source>
        <dbReference type="ARBA" id="ARBA00022475"/>
    </source>
</evidence>
<organism evidence="9 10">
    <name type="scientific">Pleomorphomonas carboxyditropha</name>
    <dbReference type="NCBI Taxonomy" id="2023338"/>
    <lineage>
        <taxon>Bacteria</taxon>
        <taxon>Pseudomonadati</taxon>
        <taxon>Pseudomonadota</taxon>
        <taxon>Alphaproteobacteria</taxon>
        <taxon>Hyphomicrobiales</taxon>
        <taxon>Pleomorphomonadaceae</taxon>
        <taxon>Pleomorphomonas</taxon>
    </lineage>
</organism>